<evidence type="ECO:0000313" key="2">
    <source>
        <dbReference type="EMBL" id="KXJ96436.1"/>
    </source>
</evidence>
<dbReference type="EMBL" id="KQ964245">
    <property type="protein sequence ID" value="KXJ96436.1"/>
    <property type="molecule type" value="Genomic_DNA"/>
</dbReference>
<protein>
    <recommendedName>
        <fullName evidence="4">Secreted protein</fullName>
    </recommendedName>
</protein>
<keyword evidence="1" id="KW-0732">Signal</keyword>
<dbReference type="InParanoid" id="A0A136JH65"/>
<accession>A0A136JH65</accession>
<feature type="chain" id="PRO_5007293761" description="Secreted protein" evidence="1">
    <location>
        <begin position="21"/>
        <end position="181"/>
    </location>
</feature>
<dbReference type="Proteomes" id="UP000070501">
    <property type="component" value="Unassembled WGS sequence"/>
</dbReference>
<evidence type="ECO:0000256" key="1">
    <source>
        <dbReference type="SAM" id="SignalP"/>
    </source>
</evidence>
<evidence type="ECO:0000313" key="3">
    <source>
        <dbReference type="Proteomes" id="UP000070501"/>
    </source>
</evidence>
<name>A0A136JH65_9PEZI</name>
<proteinExistence type="predicted"/>
<keyword evidence="3" id="KW-1185">Reference proteome</keyword>
<dbReference type="AlphaFoldDB" id="A0A136JH65"/>
<evidence type="ECO:0008006" key="4">
    <source>
        <dbReference type="Google" id="ProtNLM"/>
    </source>
</evidence>
<feature type="signal peptide" evidence="1">
    <location>
        <begin position="1"/>
        <end position="20"/>
    </location>
</feature>
<sequence>MRRTLMVTLTSCTALQTTMLCNIHECRSTERGSEGETKIMSKAVAFGIGISLYRDGTGSAAEVVLSAVGIVRSRLWRWKCSVERVDTGSPARPPVVPSFPSSLPSLLILHNATPNTAGEATSQGQTGLAIGDPSRVPRYARVAMDSLGCDATHIPRQSPLLAAIMKRHERAGQLGMPTTWW</sequence>
<organism evidence="2 3">
    <name type="scientific">Microdochium bolleyi</name>
    <dbReference type="NCBI Taxonomy" id="196109"/>
    <lineage>
        <taxon>Eukaryota</taxon>
        <taxon>Fungi</taxon>
        <taxon>Dikarya</taxon>
        <taxon>Ascomycota</taxon>
        <taxon>Pezizomycotina</taxon>
        <taxon>Sordariomycetes</taxon>
        <taxon>Xylariomycetidae</taxon>
        <taxon>Xylariales</taxon>
        <taxon>Microdochiaceae</taxon>
        <taxon>Microdochium</taxon>
    </lineage>
</organism>
<gene>
    <name evidence="2" type="ORF">Micbo1qcDRAFT_841</name>
</gene>
<reference evidence="3" key="1">
    <citation type="submission" date="2016-02" db="EMBL/GenBank/DDBJ databases">
        <title>Draft genome sequence of Microdochium bolleyi, a fungal endophyte of beachgrass.</title>
        <authorList>
            <consortium name="DOE Joint Genome Institute"/>
            <person name="David A.S."/>
            <person name="May G."/>
            <person name="Haridas S."/>
            <person name="Lim J."/>
            <person name="Wang M."/>
            <person name="Labutti K."/>
            <person name="Lipzen A."/>
            <person name="Barry K."/>
            <person name="Grigoriev I.V."/>
        </authorList>
    </citation>
    <scope>NUCLEOTIDE SEQUENCE [LARGE SCALE GENOMIC DNA]</scope>
    <source>
        <strain evidence="3">J235TASD1</strain>
    </source>
</reference>